<keyword evidence="5" id="KW-1185">Reference proteome</keyword>
<dbReference type="Pfam" id="PF00026">
    <property type="entry name" value="Asp"/>
    <property type="match status" value="1"/>
</dbReference>
<dbReference type="Gene3D" id="2.40.70.10">
    <property type="entry name" value="Acid Proteases"/>
    <property type="match status" value="1"/>
</dbReference>
<dbReference type="InterPro" id="IPR001461">
    <property type="entry name" value="Aspartic_peptidase_A1"/>
</dbReference>
<evidence type="ECO:0000313" key="6">
    <source>
        <dbReference type="WBParaSite" id="TCLT_0001043201-mRNA-1"/>
    </source>
</evidence>
<dbReference type="AlphaFoldDB" id="A0A0N5DB70"/>
<evidence type="ECO:0000313" key="4">
    <source>
        <dbReference type="EMBL" id="VDN08110.1"/>
    </source>
</evidence>
<keyword evidence="2" id="KW-0732">Signal</keyword>
<feature type="domain" description="Peptidase A1" evidence="3">
    <location>
        <begin position="41"/>
        <end position="338"/>
    </location>
</feature>
<organism evidence="6">
    <name type="scientific">Thelazia callipaeda</name>
    <name type="common">Oriental eyeworm</name>
    <name type="synonym">Parasitic nematode</name>
    <dbReference type="NCBI Taxonomy" id="103827"/>
    <lineage>
        <taxon>Eukaryota</taxon>
        <taxon>Metazoa</taxon>
        <taxon>Ecdysozoa</taxon>
        <taxon>Nematoda</taxon>
        <taxon>Chromadorea</taxon>
        <taxon>Rhabditida</taxon>
        <taxon>Spirurina</taxon>
        <taxon>Spiruromorpha</taxon>
        <taxon>Thelazioidea</taxon>
        <taxon>Thelaziidae</taxon>
        <taxon>Thelazia</taxon>
    </lineage>
</organism>
<accession>A0A0N5DB70</accession>
<reference evidence="6" key="1">
    <citation type="submission" date="2017-02" db="UniProtKB">
        <authorList>
            <consortium name="WormBaseParasite"/>
        </authorList>
    </citation>
    <scope>IDENTIFICATION</scope>
</reference>
<dbReference type="STRING" id="103827.A0A0N5DB70"/>
<dbReference type="Proteomes" id="UP000276776">
    <property type="component" value="Unassembled WGS sequence"/>
</dbReference>
<dbReference type="InterPro" id="IPR021109">
    <property type="entry name" value="Peptidase_aspartic_dom_sf"/>
</dbReference>
<dbReference type="PANTHER" id="PTHR47966">
    <property type="entry name" value="BETA-SITE APP-CLEAVING ENZYME, ISOFORM A-RELATED"/>
    <property type="match status" value="1"/>
</dbReference>
<sequence>MTVAELFNWLCVTFALVSVTHCEYRIKLDAIYNAFQQNVGFSARIWIGNSNKALNVLLDTTTPLLWVAGSECRQFFEIQSCTSKRGYLSSESTRYRANSPSKTFTFSSEEQYLIASQVSNNITIELTSREKLKFVNSVFNIPEYIIWSRWTTDYEKLDGVLGLVFTNISSNFTDNPIKQVIQKTEIEPIITLALPPKESNVIPVLTLGAIDHSLCDSRIRTSEMVSSLENRYNFNYSSISVGNATFSFTKWKKIAYIHASSLFITVPKELMQEIVKNLDAEDLGNCTLAIKSEWNSFATVTLGIPFLNQYCAVMEPTAQRITFLPMKKNFMREFANSP</sequence>
<dbReference type="GO" id="GO:0006508">
    <property type="term" value="P:proteolysis"/>
    <property type="evidence" value="ECO:0007669"/>
    <property type="project" value="InterPro"/>
</dbReference>
<dbReference type="PANTHER" id="PTHR47966:SF51">
    <property type="entry name" value="BETA-SITE APP-CLEAVING ENZYME, ISOFORM A-RELATED"/>
    <property type="match status" value="1"/>
</dbReference>
<dbReference type="EMBL" id="UYYF01005101">
    <property type="protein sequence ID" value="VDN08110.1"/>
    <property type="molecule type" value="Genomic_DNA"/>
</dbReference>
<feature type="signal peptide" evidence="2">
    <location>
        <begin position="1"/>
        <end position="22"/>
    </location>
</feature>
<name>A0A0N5DB70_THECL</name>
<dbReference type="PROSITE" id="PS51767">
    <property type="entry name" value="PEPTIDASE_A1"/>
    <property type="match status" value="1"/>
</dbReference>
<protein>
    <submittedName>
        <fullName evidence="6">Peptidase A1 domain-containing protein</fullName>
    </submittedName>
</protein>
<evidence type="ECO:0000256" key="1">
    <source>
        <dbReference type="ARBA" id="ARBA00007447"/>
    </source>
</evidence>
<dbReference type="InterPro" id="IPR033121">
    <property type="entry name" value="PEPTIDASE_A1"/>
</dbReference>
<gene>
    <name evidence="4" type="ORF">TCLT_LOCUS10421</name>
</gene>
<dbReference type="WBParaSite" id="TCLT_0001043201-mRNA-1">
    <property type="protein sequence ID" value="TCLT_0001043201-mRNA-1"/>
    <property type="gene ID" value="TCLT_0001043201"/>
</dbReference>
<dbReference type="GO" id="GO:0004190">
    <property type="term" value="F:aspartic-type endopeptidase activity"/>
    <property type="evidence" value="ECO:0007669"/>
    <property type="project" value="InterPro"/>
</dbReference>
<proteinExistence type="inferred from homology"/>
<dbReference type="InterPro" id="IPR034164">
    <property type="entry name" value="Pepsin-like_dom"/>
</dbReference>
<dbReference type="CDD" id="cd05471">
    <property type="entry name" value="pepsin_like"/>
    <property type="match status" value="1"/>
</dbReference>
<evidence type="ECO:0000259" key="3">
    <source>
        <dbReference type="PROSITE" id="PS51767"/>
    </source>
</evidence>
<evidence type="ECO:0000256" key="2">
    <source>
        <dbReference type="SAM" id="SignalP"/>
    </source>
</evidence>
<feature type="chain" id="PRO_5043126717" evidence="2">
    <location>
        <begin position="23"/>
        <end position="338"/>
    </location>
</feature>
<evidence type="ECO:0000313" key="5">
    <source>
        <dbReference type="Proteomes" id="UP000276776"/>
    </source>
</evidence>
<dbReference type="SUPFAM" id="SSF50630">
    <property type="entry name" value="Acid proteases"/>
    <property type="match status" value="1"/>
</dbReference>
<dbReference type="OrthoDB" id="293175at2759"/>
<comment type="similarity">
    <text evidence="1">Belongs to the peptidase A1 family.</text>
</comment>
<reference evidence="4 5" key="2">
    <citation type="submission" date="2018-11" db="EMBL/GenBank/DDBJ databases">
        <authorList>
            <consortium name="Pathogen Informatics"/>
        </authorList>
    </citation>
    <scope>NUCLEOTIDE SEQUENCE [LARGE SCALE GENOMIC DNA]</scope>
</reference>